<dbReference type="Pfam" id="PF12317">
    <property type="entry name" value="IFT46_B_C"/>
    <property type="match status" value="1"/>
</dbReference>
<gene>
    <name evidence="8" type="ORF">ECRASSUSDP1_LOCUS13076</name>
</gene>
<evidence type="ECO:0000256" key="5">
    <source>
        <dbReference type="ARBA" id="ARBA00023212"/>
    </source>
</evidence>
<evidence type="ECO:0000313" key="8">
    <source>
        <dbReference type="EMBL" id="CAI2371751.1"/>
    </source>
</evidence>
<dbReference type="InterPro" id="IPR022088">
    <property type="entry name" value="Intraflagellar_transp_cmplxB"/>
</dbReference>
<evidence type="ECO:0000256" key="2">
    <source>
        <dbReference type="ARBA" id="ARBA00007700"/>
    </source>
</evidence>
<feature type="compositionally biased region" description="Acidic residues" evidence="7">
    <location>
        <begin position="31"/>
        <end position="59"/>
    </location>
</feature>
<evidence type="ECO:0000256" key="6">
    <source>
        <dbReference type="ARBA" id="ARBA00023273"/>
    </source>
</evidence>
<comment type="caution">
    <text evidence="8">The sequence shown here is derived from an EMBL/GenBank/DDBJ whole genome shotgun (WGS) entry which is preliminary data.</text>
</comment>
<dbReference type="GO" id="GO:0005815">
    <property type="term" value="C:microtubule organizing center"/>
    <property type="evidence" value="ECO:0007669"/>
    <property type="project" value="TreeGrafter"/>
</dbReference>
<comment type="similarity">
    <text evidence="2">Belongs to the IFT46 family.</text>
</comment>
<keyword evidence="6" id="KW-0966">Cell projection</keyword>
<keyword evidence="4" id="KW-0969">Cilium</keyword>
<evidence type="ECO:0000256" key="7">
    <source>
        <dbReference type="SAM" id="MobiDB-lite"/>
    </source>
</evidence>
<sequence length="372" mass="42552">MNENDFDLDDSGEKNQFMPNQDGDQQVANFDDIDDDDDDDEFEGHPAEDDDDDDNEAEQDYDRQEFAFGGDKNSESKNADLNTKKVENDQFDEALEIDDSNEIESDDDDNDEANDAVAAVGMEEEDDDGEELPGQYNAANYANLNVSNEVKELFEYIGRYKPQKINLDTTFRPFIPEYIPCVGEVDAFLKMPKPDGTEEDLGITVLDEPALNHVDPSVLEMKYIQKKQTGKKVEISIRSIENAEKNPKDIQNWIKNVAELHEGRPPATVQYTKVMPNFDNLMEVWPPQVENILKQTQFPGPEIDLSTEDYAKTILAMLDIPVHNLPEDKGIIEALHMMFTLYSTFKENQHFQKQQQQQVINERDGDTDFMKL</sequence>
<dbReference type="AlphaFoldDB" id="A0AAD1ULR0"/>
<dbReference type="PANTHER" id="PTHR13376:SF0">
    <property type="entry name" value="INTRAFLAGELLAR TRANSPORT PROTEIN 46 HOMOLOG"/>
    <property type="match status" value="1"/>
</dbReference>
<dbReference type="GO" id="GO:0030992">
    <property type="term" value="C:intraciliary transport particle B"/>
    <property type="evidence" value="ECO:0007669"/>
    <property type="project" value="TreeGrafter"/>
</dbReference>
<keyword evidence="9" id="KW-1185">Reference proteome</keyword>
<dbReference type="GO" id="GO:0042073">
    <property type="term" value="P:intraciliary transport"/>
    <property type="evidence" value="ECO:0007669"/>
    <property type="project" value="InterPro"/>
</dbReference>
<evidence type="ECO:0000313" key="9">
    <source>
        <dbReference type="Proteomes" id="UP001295684"/>
    </source>
</evidence>
<dbReference type="GO" id="GO:0031514">
    <property type="term" value="C:motile cilium"/>
    <property type="evidence" value="ECO:0007669"/>
    <property type="project" value="TreeGrafter"/>
</dbReference>
<dbReference type="EMBL" id="CAMPGE010012999">
    <property type="protein sequence ID" value="CAI2371751.1"/>
    <property type="molecule type" value="Genomic_DNA"/>
</dbReference>
<feature type="compositionally biased region" description="Acidic residues" evidence="7">
    <location>
        <begin position="89"/>
        <end position="112"/>
    </location>
</feature>
<feature type="compositionally biased region" description="Acidic residues" evidence="7">
    <location>
        <begin position="1"/>
        <end position="10"/>
    </location>
</feature>
<evidence type="ECO:0000256" key="1">
    <source>
        <dbReference type="ARBA" id="ARBA00004120"/>
    </source>
</evidence>
<feature type="compositionally biased region" description="Polar residues" evidence="7">
    <location>
        <begin position="17"/>
        <end position="28"/>
    </location>
</feature>
<evidence type="ECO:0000256" key="4">
    <source>
        <dbReference type="ARBA" id="ARBA00023069"/>
    </source>
</evidence>
<dbReference type="PANTHER" id="PTHR13376">
    <property type="entry name" value="INTRAFLAGELLAR TRANSPORT PROTEIN 46 HOMOLOG"/>
    <property type="match status" value="1"/>
</dbReference>
<accession>A0AAD1ULR0</accession>
<feature type="region of interest" description="Disordered" evidence="7">
    <location>
        <begin position="1"/>
        <end position="112"/>
    </location>
</feature>
<name>A0AAD1ULR0_EUPCR</name>
<comment type="subcellular location">
    <subcellularLocation>
        <location evidence="1">Cytoplasm</location>
        <location evidence="1">Cytoskeleton</location>
        <location evidence="1">Cilium basal body</location>
    </subcellularLocation>
</comment>
<evidence type="ECO:0000256" key="3">
    <source>
        <dbReference type="ARBA" id="ARBA00022490"/>
    </source>
</evidence>
<feature type="compositionally biased region" description="Basic and acidic residues" evidence="7">
    <location>
        <begin position="72"/>
        <end position="88"/>
    </location>
</feature>
<dbReference type="Proteomes" id="UP001295684">
    <property type="component" value="Unassembled WGS sequence"/>
</dbReference>
<protein>
    <recommendedName>
        <fullName evidence="10">Intraflagellar transport protein 46 homolog</fullName>
    </recommendedName>
</protein>
<reference evidence="8" key="1">
    <citation type="submission" date="2023-07" db="EMBL/GenBank/DDBJ databases">
        <authorList>
            <consortium name="AG Swart"/>
            <person name="Singh M."/>
            <person name="Singh A."/>
            <person name="Seah K."/>
            <person name="Emmerich C."/>
        </authorList>
    </citation>
    <scope>NUCLEOTIDE SEQUENCE</scope>
    <source>
        <strain evidence="8">DP1</strain>
    </source>
</reference>
<dbReference type="GO" id="GO:0060271">
    <property type="term" value="P:cilium assembly"/>
    <property type="evidence" value="ECO:0007669"/>
    <property type="project" value="TreeGrafter"/>
</dbReference>
<proteinExistence type="inferred from homology"/>
<evidence type="ECO:0008006" key="10">
    <source>
        <dbReference type="Google" id="ProtNLM"/>
    </source>
</evidence>
<keyword evidence="5" id="KW-0206">Cytoskeleton</keyword>
<keyword evidence="3" id="KW-0963">Cytoplasm</keyword>
<organism evidence="8 9">
    <name type="scientific">Euplotes crassus</name>
    <dbReference type="NCBI Taxonomy" id="5936"/>
    <lineage>
        <taxon>Eukaryota</taxon>
        <taxon>Sar</taxon>
        <taxon>Alveolata</taxon>
        <taxon>Ciliophora</taxon>
        <taxon>Intramacronucleata</taxon>
        <taxon>Spirotrichea</taxon>
        <taxon>Hypotrichia</taxon>
        <taxon>Euplotida</taxon>
        <taxon>Euplotidae</taxon>
        <taxon>Moneuplotes</taxon>
    </lineage>
</organism>